<dbReference type="EMBL" id="OU900095">
    <property type="protein sequence ID" value="CAH1168748.1"/>
    <property type="molecule type" value="Genomic_DNA"/>
</dbReference>
<name>A0A9P0DVN0_PHYSR</name>
<dbReference type="OrthoDB" id="6689267at2759"/>
<dbReference type="Proteomes" id="UP001153712">
    <property type="component" value="Chromosome 2"/>
</dbReference>
<protein>
    <submittedName>
        <fullName evidence="1">Uncharacterized protein</fullName>
    </submittedName>
</protein>
<sequence>MHNFYLETPIPKGCFNVTHKTNGSTLICQKSFDKYAVGITTPENYTILFSSPFCSSIKMQRYGFNSLETVKEFIGNYSFDPDLRSCYKIYDAGVKPSPETCSKRRIAESCVFQYNSSCTAIATPQNETVLLNCRRNNGCFSMIDGRGNIHETCQKRFDDRCIGLLLPSNLSVLFECQHCLYDESFRLSDLSIVVFEPNTWKLHRQFVQEWFSKEKLQDKWTLRLTEFMIIAPRENFKLTYCMQYNKKAYAYWMPGRDCWAVTLPSNETVVLECLGTERRTNCFDVYGSGGKTNETCLRVFQEQCVGLITPMGYTLIVDCYRNRKCFDELIEEHKNLFKNSLDNKNFKLVPFVPSCYEVSYQEPNDYTCMSPTNFSNYACVDLIFDGTEYCWGLVTPKNETVKFLCHKDRSTAVSFYHADKATDCFEVKRQDGTSEEVCQKKTGDYSIGFTTSQNSSIILASYYCDLFFSEELDFMKEFVRNYTFDAALRSCYKVYGPEQVISPYTCLSRAIQDACLRTLREFGDCEGIITQNGETVLLNCSGREPVENGCFEVYSSDGRRHVACQKKLEERCVGITTPSNLSVLFECLFCKTERMLSQGKSFLVFDREERKNTRDFIKSTMSDVNNGNFTVDITSAEYHAFNPGDSPLDGLCGLDQKIYFTHVLYDHSNSTGFRTVGYETIVLKRPDDATYGKNGCFDVFTPIEECNVNPKRKKSVRCVEILDEFCIGIRTPRKWTVPLVCTNACN</sequence>
<gene>
    <name evidence="1" type="ORF">PHYEVI_LOCUS5332</name>
</gene>
<evidence type="ECO:0000313" key="1">
    <source>
        <dbReference type="EMBL" id="CAH1168748.1"/>
    </source>
</evidence>
<organism evidence="1 2">
    <name type="scientific">Phyllotreta striolata</name>
    <name type="common">Striped flea beetle</name>
    <name type="synonym">Crioceris striolata</name>
    <dbReference type="NCBI Taxonomy" id="444603"/>
    <lineage>
        <taxon>Eukaryota</taxon>
        <taxon>Metazoa</taxon>
        <taxon>Ecdysozoa</taxon>
        <taxon>Arthropoda</taxon>
        <taxon>Hexapoda</taxon>
        <taxon>Insecta</taxon>
        <taxon>Pterygota</taxon>
        <taxon>Neoptera</taxon>
        <taxon>Endopterygota</taxon>
        <taxon>Coleoptera</taxon>
        <taxon>Polyphaga</taxon>
        <taxon>Cucujiformia</taxon>
        <taxon>Chrysomeloidea</taxon>
        <taxon>Chrysomelidae</taxon>
        <taxon>Galerucinae</taxon>
        <taxon>Alticini</taxon>
        <taxon>Phyllotreta</taxon>
    </lineage>
</organism>
<proteinExistence type="predicted"/>
<accession>A0A9P0DVN0</accession>
<evidence type="ECO:0000313" key="2">
    <source>
        <dbReference type="Proteomes" id="UP001153712"/>
    </source>
</evidence>
<dbReference type="AlphaFoldDB" id="A0A9P0DVN0"/>
<reference evidence="1" key="1">
    <citation type="submission" date="2022-01" db="EMBL/GenBank/DDBJ databases">
        <authorList>
            <person name="King R."/>
        </authorList>
    </citation>
    <scope>NUCLEOTIDE SEQUENCE</scope>
</reference>
<keyword evidence="2" id="KW-1185">Reference proteome</keyword>